<evidence type="ECO:0000313" key="1">
    <source>
        <dbReference type="EMBL" id="NDV60921.1"/>
    </source>
</evidence>
<proteinExistence type="predicted"/>
<protein>
    <submittedName>
        <fullName evidence="1">Transcriptional repressor</fullName>
    </submittedName>
</protein>
<dbReference type="PANTHER" id="PTHR33202">
    <property type="entry name" value="ZINC UPTAKE REGULATION PROTEIN"/>
    <property type="match status" value="1"/>
</dbReference>
<accession>A0A6B2LWV9</accession>
<organism evidence="1 2">
    <name type="scientific">Oceanipulchritudo coccoides</name>
    <dbReference type="NCBI Taxonomy" id="2706888"/>
    <lineage>
        <taxon>Bacteria</taxon>
        <taxon>Pseudomonadati</taxon>
        <taxon>Verrucomicrobiota</taxon>
        <taxon>Opitutia</taxon>
        <taxon>Puniceicoccales</taxon>
        <taxon>Oceanipulchritudinaceae</taxon>
        <taxon>Oceanipulchritudo</taxon>
    </lineage>
</organism>
<dbReference type="SUPFAM" id="SSF46785">
    <property type="entry name" value="Winged helix' DNA-binding domain"/>
    <property type="match status" value="1"/>
</dbReference>
<dbReference type="PANTHER" id="PTHR33202:SF7">
    <property type="entry name" value="FERRIC UPTAKE REGULATION PROTEIN"/>
    <property type="match status" value="1"/>
</dbReference>
<dbReference type="InterPro" id="IPR002481">
    <property type="entry name" value="FUR"/>
</dbReference>
<dbReference type="EMBL" id="JAAGNX010000001">
    <property type="protein sequence ID" value="NDV60921.1"/>
    <property type="molecule type" value="Genomic_DNA"/>
</dbReference>
<gene>
    <name evidence="1" type="ORF">G0Q06_00480</name>
</gene>
<dbReference type="CDD" id="cd07153">
    <property type="entry name" value="Fur_like"/>
    <property type="match status" value="1"/>
</dbReference>
<dbReference type="InterPro" id="IPR036390">
    <property type="entry name" value="WH_DNA-bd_sf"/>
</dbReference>
<dbReference type="RefSeq" id="WP_163961376.1">
    <property type="nucleotide sequence ID" value="NZ_JAAGNX010000001.1"/>
</dbReference>
<dbReference type="GO" id="GO:0045892">
    <property type="term" value="P:negative regulation of DNA-templated transcription"/>
    <property type="evidence" value="ECO:0007669"/>
    <property type="project" value="TreeGrafter"/>
</dbReference>
<dbReference type="GO" id="GO:0008270">
    <property type="term" value="F:zinc ion binding"/>
    <property type="evidence" value="ECO:0007669"/>
    <property type="project" value="TreeGrafter"/>
</dbReference>
<name>A0A6B2LWV9_9BACT</name>
<dbReference type="Proteomes" id="UP000478417">
    <property type="component" value="Unassembled WGS sequence"/>
</dbReference>
<sequence length="146" mass="16698">MLKNLPTEAQEALDKALTDHGLRSTRQREHVFKILLTKRDHPTADEVYARAKKSMTTISLATVYNCLETLVGCGLVRAVNYEREPTRFCPNLSEHAHFQDRKTGRVYDVDLPTDLMDRLKKVLPEGYEADSMELYFHGKANNQSSD</sequence>
<dbReference type="GO" id="GO:0000976">
    <property type="term" value="F:transcription cis-regulatory region binding"/>
    <property type="evidence" value="ECO:0007669"/>
    <property type="project" value="TreeGrafter"/>
</dbReference>
<keyword evidence="2" id="KW-1185">Reference proteome</keyword>
<dbReference type="GO" id="GO:0003700">
    <property type="term" value="F:DNA-binding transcription factor activity"/>
    <property type="evidence" value="ECO:0007669"/>
    <property type="project" value="InterPro"/>
</dbReference>
<evidence type="ECO:0000313" key="2">
    <source>
        <dbReference type="Proteomes" id="UP000478417"/>
    </source>
</evidence>
<dbReference type="InterPro" id="IPR036388">
    <property type="entry name" value="WH-like_DNA-bd_sf"/>
</dbReference>
<reference evidence="1 2" key="1">
    <citation type="submission" date="2020-02" db="EMBL/GenBank/DDBJ databases">
        <title>Albibacoteraceae fam. nov., the first described family within the subdivision 4 Verrucomicrobia.</title>
        <authorList>
            <person name="Xi F."/>
        </authorList>
    </citation>
    <scope>NUCLEOTIDE SEQUENCE [LARGE SCALE GENOMIC DNA]</scope>
    <source>
        <strain evidence="1 2">CK1056</strain>
    </source>
</reference>
<dbReference type="Pfam" id="PF01475">
    <property type="entry name" value="FUR"/>
    <property type="match status" value="1"/>
</dbReference>
<comment type="caution">
    <text evidence="1">The sequence shown here is derived from an EMBL/GenBank/DDBJ whole genome shotgun (WGS) entry which is preliminary data.</text>
</comment>
<dbReference type="Gene3D" id="1.10.10.10">
    <property type="entry name" value="Winged helix-like DNA-binding domain superfamily/Winged helix DNA-binding domain"/>
    <property type="match status" value="1"/>
</dbReference>
<dbReference type="GO" id="GO:1900376">
    <property type="term" value="P:regulation of secondary metabolite biosynthetic process"/>
    <property type="evidence" value="ECO:0007669"/>
    <property type="project" value="TreeGrafter"/>
</dbReference>
<dbReference type="AlphaFoldDB" id="A0A6B2LWV9"/>